<evidence type="ECO:0000313" key="1">
    <source>
        <dbReference type="EMBL" id="RDX83116.1"/>
    </source>
</evidence>
<dbReference type="OrthoDB" id="1744168at2759"/>
<proteinExistence type="predicted"/>
<dbReference type="PANTHER" id="PTHR33067">
    <property type="entry name" value="RNA-DIRECTED DNA POLYMERASE-RELATED"/>
    <property type="match status" value="1"/>
</dbReference>
<keyword evidence="2" id="KW-1185">Reference proteome</keyword>
<feature type="non-terminal residue" evidence="1">
    <location>
        <position position="1"/>
    </location>
</feature>
<dbReference type="PANTHER" id="PTHR33067:SF9">
    <property type="entry name" value="RNA-DIRECTED DNA POLYMERASE"/>
    <property type="match status" value="1"/>
</dbReference>
<dbReference type="InterPro" id="IPR021109">
    <property type="entry name" value="Peptidase_aspartic_dom_sf"/>
</dbReference>
<accession>A0A371FXS0</accession>
<dbReference type="AlphaFoldDB" id="A0A371FXS0"/>
<feature type="non-terminal residue" evidence="1">
    <location>
        <position position="150"/>
    </location>
</feature>
<dbReference type="EMBL" id="QJKJ01007452">
    <property type="protein sequence ID" value="RDX83116.1"/>
    <property type="molecule type" value="Genomic_DNA"/>
</dbReference>
<dbReference type="Proteomes" id="UP000257109">
    <property type="component" value="Unassembled WGS sequence"/>
</dbReference>
<name>A0A371FXS0_MUCPR</name>
<reference evidence="1" key="1">
    <citation type="submission" date="2018-05" db="EMBL/GenBank/DDBJ databases">
        <title>Draft genome of Mucuna pruriens seed.</title>
        <authorList>
            <person name="Nnadi N.E."/>
            <person name="Vos R."/>
            <person name="Hasami M.H."/>
            <person name="Devisetty U.K."/>
            <person name="Aguiy J.C."/>
        </authorList>
    </citation>
    <scope>NUCLEOTIDE SEQUENCE [LARGE SCALE GENOMIC DNA]</scope>
    <source>
        <strain evidence="1">JCA_2017</strain>
    </source>
</reference>
<comment type="caution">
    <text evidence="1">The sequence shown here is derived from an EMBL/GenBank/DDBJ whole genome shotgun (WGS) entry which is preliminary data.</text>
</comment>
<sequence>RAQPKGRRGSERHKSRLKDDNKDKKFSSFLEIYRKLYINISFIELADKTITYILDIAEDVLVKVLKFIFPTNFVILDMEEDCEVPIILGQPFRAIGKAVVDFKVFHSYKIILPLACNYVQTLDISVGTILGNYPNIRKPCLGTLGNPKPC</sequence>
<protein>
    <submittedName>
        <fullName evidence="1">Uncharacterized protein</fullName>
    </submittedName>
</protein>
<organism evidence="1 2">
    <name type="scientific">Mucuna pruriens</name>
    <name type="common">Velvet bean</name>
    <name type="synonym">Dolichos pruriens</name>
    <dbReference type="NCBI Taxonomy" id="157652"/>
    <lineage>
        <taxon>Eukaryota</taxon>
        <taxon>Viridiplantae</taxon>
        <taxon>Streptophyta</taxon>
        <taxon>Embryophyta</taxon>
        <taxon>Tracheophyta</taxon>
        <taxon>Spermatophyta</taxon>
        <taxon>Magnoliopsida</taxon>
        <taxon>eudicotyledons</taxon>
        <taxon>Gunneridae</taxon>
        <taxon>Pentapetalae</taxon>
        <taxon>rosids</taxon>
        <taxon>fabids</taxon>
        <taxon>Fabales</taxon>
        <taxon>Fabaceae</taxon>
        <taxon>Papilionoideae</taxon>
        <taxon>50 kb inversion clade</taxon>
        <taxon>NPAAA clade</taxon>
        <taxon>indigoferoid/millettioid clade</taxon>
        <taxon>Phaseoleae</taxon>
        <taxon>Mucuna</taxon>
    </lineage>
</organism>
<gene>
    <name evidence="1" type="ORF">CR513_36000</name>
</gene>
<dbReference type="Gene3D" id="2.40.70.10">
    <property type="entry name" value="Acid Proteases"/>
    <property type="match status" value="1"/>
</dbReference>
<evidence type="ECO:0000313" key="2">
    <source>
        <dbReference type="Proteomes" id="UP000257109"/>
    </source>
</evidence>